<gene>
    <name evidence="1" type="ORF">BEL05_15610</name>
</gene>
<organism evidence="1 2">
    <name type="scientific">Shewanella colwelliana</name>
    <name type="common">Alteromonas colwelliana</name>
    <dbReference type="NCBI Taxonomy" id="23"/>
    <lineage>
        <taxon>Bacteria</taxon>
        <taxon>Pseudomonadati</taxon>
        <taxon>Pseudomonadota</taxon>
        <taxon>Gammaproteobacteria</taxon>
        <taxon>Alteromonadales</taxon>
        <taxon>Shewanellaceae</taxon>
        <taxon>Shewanella</taxon>
    </lineage>
</organism>
<dbReference type="AlphaFoldDB" id="A0A1E5ITJ5"/>
<evidence type="ECO:0000313" key="2">
    <source>
        <dbReference type="Proteomes" id="UP000095230"/>
    </source>
</evidence>
<accession>A0A1E5ITJ5</accession>
<name>A0A1E5ITJ5_SHECO</name>
<reference evidence="1 2" key="1">
    <citation type="submission" date="2016-07" db="EMBL/GenBank/DDBJ databases">
        <title>Whole-genome of two Shewanella species isolated from a digestive organ of sea cucumber Apostichopus japonicus Selenka 1867.</title>
        <authorList>
            <person name="Hong H.-H."/>
            <person name="Choi H."/>
            <person name="Cheon S."/>
            <person name="Oh J.-S."/>
            <person name="Lee H.-G."/>
            <person name="Park C."/>
        </authorList>
    </citation>
    <scope>NUCLEOTIDE SEQUENCE [LARGE SCALE GENOMIC DNA]</scope>
    <source>
        <strain evidence="1 2">CSB03KR</strain>
    </source>
</reference>
<dbReference type="InterPro" id="IPR009061">
    <property type="entry name" value="DNA-bd_dom_put_sf"/>
</dbReference>
<dbReference type="Gene3D" id="1.10.238.160">
    <property type="match status" value="1"/>
</dbReference>
<evidence type="ECO:0000313" key="1">
    <source>
        <dbReference type="EMBL" id="OEG73874.1"/>
    </source>
</evidence>
<sequence length="76" mass="9119">MPNKHEDRLDMYIDDARLVKTGQILKIFDISRTTLWRWGQLGKFPKPALTHNGRSYWLFKDVNAWFTERLKNRLGI</sequence>
<dbReference type="OrthoDB" id="5298532at2"/>
<dbReference type="SUPFAM" id="SSF46955">
    <property type="entry name" value="Putative DNA-binding domain"/>
    <property type="match status" value="1"/>
</dbReference>
<proteinExistence type="predicted"/>
<protein>
    <recommendedName>
        <fullName evidence="3">AlpA family phage regulatory protein</fullName>
    </recommendedName>
</protein>
<dbReference type="EMBL" id="MCBT01000033">
    <property type="protein sequence ID" value="OEG73874.1"/>
    <property type="molecule type" value="Genomic_DNA"/>
</dbReference>
<evidence type="ECO:0008006" key="3">
    <source>
        <dbReference type="Google" id="ProtNLM"/>
    </source>
</evidence>
<dbReference type="RefSeq" id="WP_069671228.1">
    <property type="nucleotide sequence ID" value="NZ_MCBT01000033.1"/>
</dbReference>
<dbReference type="STRING" id="23.BEL05_15610"/>
<comment type="caution">
    <text evidence="1">The sequence shown here is derived from an EMBL/GenBank/DDBJ whole genome shotgun (WGS) entry which is preliminary data.</text>
</comment>
<dbReference type="Proteomes" id="UP000095230">
    <property type="component" value="Unassembled WGS sequence"/>
</dbReference>